<evidence type="ECO:0000256" key="4">
    <source>
        <dbReference type="ARBA" id="ARBA00023065"/>
    </source>
</evidence>
<evidence type="ECO:0000256" key="3">
    <source>
        <dbReference type="ARBA" id="ARBA00022781"/>
    </source>
</evidence>
<evidence type="ECO:0000256" key="6">
    <source>
        <dbReference type="ARBA" id="ARBA00023310"/>
    </source>
</evidence>
<keyword evidence="5 7" id="KW-0472">Membrane</keyword>
<comment type="subcellular location">
    <subcellularLocation>
        <location evidence="7">Cell membrane</location>
        <topology evidence="7">Peripheral membrane protein</topology>
    </subcellularLocation>
    <subcellularLocation>
        <location evidence="1">Membrane</location>
    </subcellularLocation>
</comment>
<dbReference type="EMBL" id="BEHT01000004">
    <property type="protein sequence ID" value="GBC97938.1"/>
    <property type="molecule type" value="Genomic_DNA"/>
</dbReference>
<keyword evidence="2 7" id="KW-0813">Transport</keyword>
<dbReference type="SUPFAM" id="SSF47928">
    <property type="entry name" value="N-terminal domain of the delta subunit of the F1F0-ATP synthase"/>
    <property type="match status" value="1"/>
</dbReference>
<dbReference type="InterPro" id="IPR000711">
    <property type="entry name" value="ATPase_OSCP/dsu"/>
</dbReference>
<protein>
    <recommendedName>
        <fullName evidence="7">ATP synthase subunit delta</fullName>
    </recommendedName>
    <alternativeName>
        <fullName evidence="7">ATP synthase F(1) sector subunit delta</fullName>
    </alternativeName>
    <alternativeName>
        <fullName evidence="7">F-type ATPase subunit delta</fullName>
        <shortName evidence="7">F-ATPase subunit delta</shortName>
    </alternativeName>
</protein>
<dbReference type="HAMAP" id="MF_01416">
    <property type="entry name" value="ATP_synth_delta_bact"/>
    <property type="match status" value="1"/>
</dbReference>
<reference evidence="9" key="1">
    <citation type="submission" date="2017-09" db="EMBL/GenBank/DDBJ databases">
        <title>Metaegenomics of thermophilic ammonia-oxidizing enrichment culture.</title>
        <authorList>
            <person name="Kato S."/>
            <person name="Suzuki K."/>
        </authorList>
    </citation>
    <scope>NUCLEOTIDE SEQUENCE [LARGE SCALE GENOMIC DNA]</scope>
</reference>
<keyword evidence="7" id="KW-1003">Cell membrane</keyword>
<evidence type="ECO:0000313" key="8">
    <source>
        <dbReference type="EMBL" id="GBC97938.1"/>
    </source>
</evidence>
<evidence type="ECO:0000313" key="9">
    <source>
        <dbReference type="Proteomes" id="UP000236173"/>
    </source>
</evidence>
<dbReference type="AlphaFoldDB" id="A0A2H5X9S4"/>
<gene>
    <name evidence="7 8" type="primary">atpH</name>
    <name evidence="8" type="ORF">HRbin17_00433</name>
</gene>
<keyword evidence="7" id="KW-0139">CF(1)</keyword>
<dbReference type="PANTHER" id="PTHR11910">
    <property type="entry name" value="ATP SYNTHASE DELTA CHAIN"/>
    <property type="match status" value="1"/>
</dbReference>
<dbReference type="GO" id="GO:0005886">
    <property type="term" value="C:plasma membrane"/>
    <property type="evidence" value="ECO:0007669"/>
    <property type="project" value="UniProtKB-SubCell"/>
</dbReference>
<dbReference type="PRINTS" id="PR00125">
    <property type="entry name" value="ATPASEDELTA"/>
</dbReference>
<name>A0A2H5X9S4_9BACT</name>
<dbReference type="NCBIfam" id="TIGR01145">
    <property type="entry name" value="ATP_synt_delta"/>
    <property type="match status" value="1"/>
</dbReference>
<dbReference type="GO" id="GO:0046933">
    <property type="term" value="F:proton-transporting ATP synthase activity, rotational mechanism"/>
    <property type="evidence" value="ECO:0007669"/>
    <property type="project" value="UniProtKB-UniRule"/>
</dbReference>
<keyword evidence="3 7" id="KW-0375">Hydrogen ion transport</keyword>
<organism evidence="8 9">
    <name type="scientific">Candidatus Fervidibacter japonicus</name>
    <dbReference type="NCBI Taxonomy" id="2035412"/>
    <lineage>
        <taxon>Bacteria</taxon>
        <taxon>Candidatus Fervidibacterota</taxon>
        <taxon>Candidatus Fervidibacter</taxon>
    </lineage>
</organism>
<sequence length="212" mass="23769">MAKVLSGWKARRYAVALLHAAVKAGELERVEAEVKALADMFNRSPQLLKFLAQPLVPFNEKAQRLRRRLEGRVSSVTLNFLLAVVKHKRVEAFDHIVRVFTDVVREYRGEVVAEVTSAVPLTEAERAMTVRRLQEITGKKVLLREKVDPSIVGGMRIIVGDKLLDLSLRGHLERIRERLRQVFVVPAETPLAEAAFNDPQGTTGTGQSQNTL</sequence>
<comment type="similarity">
    <text evidence="7">Belongs to the ATPase delta chain family.</text>
</comment>
<comment type="function">
    <text evidence="7">F(1)F(0) ATP synthase produces ATP from ADP in the presence of a proton or sodium gradient. F-type ATPases consist of two structural domains, F(1) containing the extramembraneous catalytic core and F(0) containing the membrane proton channel, linked together by a central stalk and a peripheral stalk. During catalysis, ATP synthesis in the catalytic domain of F(1) is coupled via a rotary mechanism of the central stalk subunits to proton translocation.</text>
</comment>
<keyword evidence="4 7" id="KW-0406">Ion transport</keyword>
<proteinExistence type="inferred from homology"/>
<comment type="caution">
    <text evidence="8">The sequence shown here is derived from an EMBL/GenBank/DDBJ whole genome shotgun (WGS) entry which is preliminary data.</text>
</comment>
<dbReference type="Gene3D" id="1.10.520.20">
    <property type="entry name" value="N-terminal domain of the delta subunit of the F1F0-ATP synthase"/>
    <property type="match status" value="1"/>
</dbReference>
<evidence type="ECO:0000256" key="2">
    <source>
        <dbReference type="ARBA" id="ARBA00022448"/>
    </source>
</evidence>
<dbReference type="InterPro" id="IPR026015">
    <property type="entry name" value="ATP_synth_OSCP/delta_N_sf"/>
</dbReference>
<evidence type="ECO:0000256" key="7">
    <source>
        <dbReference type="HAMAP-Rule" id="MF_01416"/>
    </source>
</evidence>
<evidence type="ECO:0000256" key="1">
    <source>
        <dbReference type="ARBA" id="ARBA00004370"/>
    </source>
</evidence>
<dbReference type="Pfam" id="PF00213">
    <property type="entry name" value="OSCP"/>
    <property type="match status" value="1"/>
</dbReference>
<accession>A0A2H5X9S4</accession>
<dbReference type="GO" id="GO:0045259">
    <property type="term" value="C:proton-transporting ATP synthase complex"/>
    <property type="evidence" value="ECO:0007669"/>
    <property type="project" value="UniProtKB-KW"/>
</dbReference>
<evidence type="ECO:0000256" key="5">
    <source>
        <dbReference type="ARBA" id="ARBA00023136"/>
    </source>
</evidence>
<dbReference type="Proteomes" id="UP000236173">
    <property type="component" value="Unassembled WGS sequence"/>
</dbReference>
<keyword evidence="6 7" id="KW-0066">ATP synthesis</keyword>
<comment type="function">
    <text evidence="7">This protein is part of the stalk that links CF(0) to CF(1). It either transmits conformational changes from CF(0) to CF(1) or is implicated in proton conduction.</text>
</comment>